<dbReference type="InterPro" id="IPR013033">
    <property type="entry name" value="MinC"/>
</dbReference>
<evidence type="ECO:0000256" key="1">
    <source>
        <dbReference type="ARBA" id="ARBA00006291"/>
    </source>
</evidence>
<gene>
    <name evidence="6" type="primary">minC</name>
    <name evidence="8" type="ORF">EA58_14255</name>
</gene>
<dbReference type="STRING" id="1654360.EA58_14255"/>
<dbReference type="Pfam" id="PF03775">
    <property type="entry name" value="MinC_C"/>
    <property type="match status" value="1"/>
</dbReference>
<evidence type="ECO:0000256" key="4">
    <source>
        <dbReference type="ARBA" id="ARBA00023306"/>
    </source>
</evidence>
<dbReference type="SUPFAM" id="SSF63848">
    <property type="entry name" value="Cell-division inhibitor MinC, C-terminal domain"/>
    <property type="match status" value="1"/>
</dbReference>
<comment type="caution">
    <text evidence="8">The sequence shown here is derived from an EMBL/GenBank/DDBJ whole genome shotgun (WGS) entry which is preliminary data.</text>
</comment>
<dbReference type="NCBIfam" id="TIGR01222">
    <property type="entry name" value="minC"/>
    <property type="match status" value="1"/>
</dbReference>
<evidence type="ECO:0000256" key="3">
    <source>
        <dbReference type="ARBA" id="ARBA00023210"/>
    </source>
</evidence>
<dbReference type="GO" id="GO:0000917">
    <property type="term" value="P:division septum assembly"/>
    <property type="evidence" value="ECO:0007669"/>
    <property type="project" value="UniProtKB-KW"/>
</dbReference>
<dbReference type="HAMAP" id="MF_00267">
    <property type="entry name" value="MinC"/>
    <property type="match status" value="1"/>
</dbReference>
<evidence type="ECO:0000313" key="8">
    <source>
        <dbReference type="EMBL" id="KDM90918.1"/>
    </source>
</evidence>
<dbReference type="InterPro" id="IPR005526">
    <property type="entry name" value="Septum_form_inhib_MinC_C"/>
</dbReference>
<comment type="subunit">
    <text evidence="6">Interacts with MinD and FtsZ.</text>
</comment>
<name>A0A066RU52_9GAMM</name>
<dbReference type="AlphaFoldDB" id="A0A066RU52"/>
<comment type="function">
    <text evidence="5 6">Cell division inhibitor that blocks the formation of polar Z ring septums. Rapidly oscillates between the poles of the cell to destabilize FtsZ filaments that have formed before they mature into polar Z rings. Prevents FtsZ polymerization.</text>
</comment>
<proteinExistence type="inferred from homology"/>
<comment type="similarity">
    <text evidence="1 6">Belongs to the MinC family.</text>
</comment>
<sequence>MTELEDLQRRFTQTFSCLNIVLNFSELHFEEEDIAAFVMEAKHCLERLGHHVVGAVGIKSTIATACGIKPIRQKLDEAASSLIIGKEKPEEYVEAVSVQKNEVSEAHQSPPQLASMIIEESIRGGQSVYAENKNLVIIGDVKRGAEIAADFSITVFGKLEGRAHAGVNGSTTSTIVSHNFDPELVSINGTYLANQDILEDDLGKVALVQLKEQQNKIIIRAA</sequence>
<keyword evidence="2 6" id="KW-0132">Cell division</keyword>
<evidence type="ECO:0000256" key="5">
    <source>
        <dbReference type="ARBA" id="ARBA00025606"/>
    </source>
</evidence>
<keyword evidence="9" id="KW-1185">Reference proteome</keyword>
<dbReference type="PANTHER" id="PTHR34108:SF1">
    <property type="entry name" value="SEPTUM SITE-DETERMINING PROTEIN MINC"/>
    <property type="match status" value="1"/>
</dbReference>
<feature type="domain" description="Septum formation inhibitor MinC C-terminal" evidence="7">
    <location>
        <begin position="117"/>
        <end position="214"/>
    </location>
</feature>
<evidence type="ECO:0000256" key="2">
    <source>
        <dbReference type="ARBA" id="ARBA00022618"/>
    </source>
</evidence>
<dbReference type="EMBL" id="JMIB01000027">
    <property type="protein sequence ID" value="KDM90918.1"/>
    <property type="molecule type" value="Genomic_DNA"/>
</dbReference>
<reference evidence="8 9" key="1">
    <citation type="submission" date="2014-04" db="EMBL/GenBank/DDBJ databases">
        <title>Draft genome sequence of Photobacterium halotolerans S2753: a solonamide, ngercheumicin and holomycin producer.</title>
        <authorList>
            <person name="Machado H.R."/>
            <person name="Gram L."/>
        </authorList>
    </citation>
    <scope>NUCLEOTIDE SEQUENCE [LARGE SCALE GENOMIC DNA]</scope>
    <source>
        <strain evidence="8 9">S2753</strain>
    </source>
</reference>
<keyword evidence="3 6" id="KW-0717">Septation</keyword>
<accession>A0A066RU52</accession>
<dbReference type="PANTHER" id="PTHR34108">
    <property type="entry name" value="SEPTUM SITE-DETERMINING PROTEIN MINC"/>
    <property type="match status" value="1"/>
</dbReference>
<organism evidence="8 9">
    <name type="scientific">Photobacterium galatheae</name>
    <dbReference type="NCBI Taxonomy" id="1654360"/>
    <lineage>
        <taxon>Bacteria</taxon>
        <taxon>Pseudomonadati</taxon>
        <taxon>Pseudomonadota</taxon>
        <taxon>Gammaproteobacteria</taxon>
        <taxon>Vibrionales</taxon>
        <taxon>Vibrionaceae</taxon>
        <taxon>Photobacterium</taxon>
    </lineage>
</organism>
<keyword evidence="4 6" id="KW-0131">Cell cycle</keyword>
<evidence type="ECO:0000259" key="7">
    <source>
        <dbReference type="Pfam" id="PF03775"/>
    </source>
</evidence>
<dbReference type="Proteomes" id="UP000027192">
    <property type="component" value="Unassembled WGS sequence"/>
</dbReference>
<dbReference type="InterPro" id="IPR036145">
    <property type="entry name" value="MinC_C_sf"/>
</dbReference>
<dbReference type="Gene3D" id="2.160.20.70">
    <property type="match status" value="1"/>
</dbReference>
<dbReference type="GO" id="GO:1901891">
    <property type="term" value="P:regulation of cell septum assembly"/>
    <property type="evidence" value="ECO:0007669"/>
    <property type="project" value="InterPro"/>
</dbReference>
<evidence type="ECO:0000256" key="6">
    <source>
        <dbReference type="HAMAP-Rule" id="MF_00267"/>
    </source>
</evidence>
<protein>
    <recommendedName>
        <fullName evidence="6">Probable septum site-determining protein MinC</fullName>
    </recommendedName>
</protein>
<dbReference type="InterPro" id="IPR016098">
    <property type="entry name" value="CAP/MinC_C"/>
</dbReference>
<evidence type="ECO:0000313" key="9">
    <source>
        <dbReference type="Proteomes" id="UP000027192"/>
    </source>
</evidence>
<dbReference type="GO" id="GO:0000902">
    <property type="term" value="P:cell morphogenesis"/>
    <property type="evidence" value="ECO:0007669"/>
    <property type="project" value="InterPro"/>
</dbReference>